<proteinExistence type="predicted"/>
<gene>
    <name evidence="2" type="ORF">EVAR_9052_1</name>
</gene>
<evidence type="ECO:0000313" key="2">
    <source>
        <dbReference type="EMBL" id="GBP18210.1"/>
    </source>
</evidence>
<keyword evidence="3" id="KW-1185">Reference proteome</keyword>
<dbReference type="Proteomes" id="UP000299102">
    <property type="component" value="Unassembled WGS sequence"/>
</dbReference>
<reference evidence="2 3" key="1">
    <citation type="journal article" date="2019" name="Commun. Biol.">
        <title>The bagworm genome reveals a unique fibroin gene that provides high tensile strength.</title>
        <authorList>
            <person name="Kono N."/>
            <person name="Nakamura H."/>
            <person name="Ohtoshi R."/>
            <person name="Tomita M."/>
            <person name="Numata K."/>
            <person name="Arakawa K."/>
        </authorList>
    </citation>
    <scope>NUCLEOTIDE SEQUENCE [LARGE SCALE GENOMIC DNA]</scope>
</reference>
<protein>
    <submittedName>
        <fullName evidence="2">Uncharacterized protein</fullName>
    </submittedName>
</protein>
<name>A0A4C1TW31_EUMVA</name>
<organism evidence="2 3">
    <name type="scientific">Eumeta variegata</name>
    <name type="common">Bagworm moth</name>
    <name type="synonym">Eumeta japonica</name>
    <dbReference type="NCBI Taxonomy" id="151549"/>
    <lineage>
        <taxon>Eukaryota</taxon>
        <taxon>Metazoa</taxon>
        <taxon>Ecdysozoa</taxon>
        <taxon>Arthropoda</taxon>
        <taxon>Hexapoda</taxon>
        <taxon>Insecta</taxon>
        <taxon>Pterygota</taxon>
        <taxon>Neoptera</taxon>
        <taxon>Endopterygota</taxon>
        <taxon>Lepidoptera</taxon>
        <taxon>Glossata</taxon>
        <taxon>Ditrysia</taxon>
        <taxon>Tineoidea</taxon>
        <taxon>Psychidae</taxon>
        <taxon>Oiketicinae</taxon>
        <taxon>Eumeta</taxon>
    </lineage>
</organism>
<comment type="caution">
    <text evidence="2">The sequence shown here is derived from an EMBL/GenBank/DDBJ whole genome shotgun (WGS) entry which is preliminary data.</text>
</comment>
<accession>A0A4C1TW31</accession>
<evidence type="ECO:0000256" key="1">
    <source>
        <dbReference type="SAM" id="MobiDB-lite"/>
    </source>
</evidence>
<dbReference type="EMBL" id="BGZK01000094">
    <property type="protein sequence ID" value="GBP18210.1"/>
    <property type="molecule type" value="Genomic_DNA"/>
</dbReference>
<feature type="region of interest" description="Disordered" evidence="1">
    <location>
        <begin position="1"/>
        <end position="52"/>
    </location>
</feature>
<evidence type="ECO:0000313" key="3">
    <source>
        <dbReference type="Proteomes" id="UP000299102"/>
    </source>
</evidence>
<dbReference type="AlphaFoldDB" id="A0A4C1TW31"/>
<sequence length="103" mass="11626">MKQRGAGDIASSNENRWRIKFSTGDREMDVTASASHRASRRPGRGRAAAGDGWSEIVRRGNLEGRLTSKRGRRKVEAKVVFFVYADQDSTRNDAQKNFFMVFS</sequence>